<dbReference type="Proteomes" id="UP000292957">
    <property type="component" value="Unassembled WGS sequence"/>
</dbReference>
<protein>
    <submittedName>
        <fullName evidence="1">Uncharacterized protein</fullName>
    </submittedName>
</protein>
<evidence type="ECO:0000313" key="1">
    <source>
        <dbReference type="EMBL" id="TBU26253.1"/>
    </source>
</evidence>
<gene>
    <name evidence="1" type="ORF">BD311DRAFT_762825</name>
</gene>
<dbReference type="EMBL" id="ML143448">
    <property type="protein sequence ID" value="TBU26253.1"/>
    <property type="molecule type" value="Genomic_DNA"/>
</dbReference>
<name>A0A4V2K447_9APHY</name>
<dbReference type="AlphaFoldDB" id="A0A4V2K447"/>
<reference evidence="1" key="1">
    <citation type="submission" date="2019-01" db="EMBL/GenBank/DDBJ databases">
        <title>Draft genome sequences of three monokaryotic isolates of the white-rot basidiomycete fungus Dichomitus squalens.</title>
        <authorList>
            <consortium name="DOE Joint Genome Institute"/>
            <person name="Lopez S.C."/>
            <person name="Andreopoulos B."/>
            <person name="Pangilinan J."/>
            <person name="Lipzen A."/>
            <person name="Riley R."/>
            <person name="Ahrendt S."/>
            <person name="Ng V."/>
            <person name="Barry K."/>
            <person name="Daum C."/>
            <person name="Grigoriev I.V."/>
            <person name="Hilden K.S."/>
            <person name="Makela M.R."/>
            <person name="de Vries R.P."/>
        </authorList>
    </citation>
    <scope>NUCLEOTIDE SEQUENCE [LARGE SCALE GENOMIC DNA]</scope>
    <source>
        <strain evidence="1">OM18370.1</strain>
    </source>
</reference>
<accession>A0A4V2K447</accession>
<proteinExistence type="predicted"/>
<sequence>MSATRRRLLFGILSFHKVEVLGYDIIRERTVISHRLPINIQDASTEVRLWLEFVCHPRHHASLSHFHRWMQHEGTVSSMMIHPQTHDVNSRAYLVEPSHNIWHQSSGDMECISRTKLPEP</sequence>
<organism evidence="1">
    <name type="scientific">Dichomitus squalens</name>
    <dbReference type="NCBI Taxonomy" id="114155"/>
    <lineage>
        <taxon>Eukaryota</taxon>
        <taxon>Fungi</taxon>
        <taxon>Dikarya</taxon>
        <taxon>Basidiomycota</taxon>
        <taxon>Agaricomycotina</taxon>
        <taxon>Agaricomycetes</taxon>
        <taxon>Polyporales</taxon>
        <taxon>Polyporaceae</taxon>
        <taxon>Dichomitus</taxon>
    </lineage>
</organism>